<dbReference type="PANTHER" id="PTHR33164:SF57">
    <property type="entry name" value="MARR-FAMILY TRANSCRIPTIONAL REGULATOR"/>
    <property type="match status" value="1"/>
</dbReference>
<accession>A0A8J3DSB7</accession>
<dbReference type="InterPro" id="IPR036388">
    <property type="entry name" value="WH-like_DNA-bd_sf"/>
</dbReference>
<dbReference type="RefSeq" id="WP_189506068.1">
    <property type="nucleotide sequence ID" value="NZ_BMZQ01000003.1"/>
</dbReference>
<evidence type="ECO:0000313" key="6">
    <source>
        <dbReference type="Proteomes" id="UP000630142"/>
    </source>
</evidence>
<keyword evidence="1" id="KW-0805">Transcription regulation</keyword>
<evidence type="ECO:0000256" key="3">
    <source>
        <dbReference type="ARBA" id="ARBA00023163"/>
    </source>
</evidence>
<name>A0A8J3DSB7_9HYPH</name>
<dbReference type="PROSITE" id="PS50995">
    <property type="entry name" value="HTH_MARR_2"/>
    <property type="match status" value="1"/>
</dbReference>
<proteinExistence type="predicted"/>
<gene>
    <name evidence="5" type="ORF">GCM10016234_32750</name>
</gene>
<comment type="caution">
    <text evidence="5">The sequence shown here is derived from an EMBL/GenBank/DDBJ whole genome shotgun (WGS) entry which is preliminary data.</text>
</comment>
<dbReference type="InterPro" id="IPR000835">
    <property type="entry name" value="HTH_MarR-typ"/>
</dbReference>
<dbReference type="InterPro" id="IPR023187">
    <property type="entry name" value="Tscrpt_reg_MarR-type_CS"/>
</dbReference>
<dbReference type="GO" id="GO:0006950">
    <property type="term" value="P:response to stress"/>
    <property type="evidence" value="ECO:0007669"/>
    <property type="project" value="TreeGrafter"/>
</dbReference>
<evidence type="ECO:0000313" key="5">
    <source>
        <dbReference type="EMBL" id="GHD20511.1"/>
    </source>
</evidence>
<dbReference type="AlphaFoldDB" id="A0A8J3DSB7"/>
<dbReference type="Pfam" id="PF12802">
    <property type="entry name" value="MarR_2"/>
    <property type="match status" value="1"/>
</dbReference>
<dbReference type="SUPFAM" id="SSF46785">
    <property type="entry name" value="Winged helix' DNA-binding domain"/>
    <property type="match status" value="1"/>
</dbReference>
<feature type="domain" description="HTH marR-type" evidence="4">
    <location>
        <begin position="17"/>
        <end position="155"/>
    </location>
</feature>
<keyword evidence="3" id="KW-0804">Transcription</keyword>
<organism evidence="5 6">
    <name type="scientific">Tianweitania populi</name>
    <dbReference type="NCBI Taxonomy" id="1607949"/>
    <lineage>
        <taxon>Bacteria</taxon>
        <taxon>Pseudomonadati</taxon>
        <taxon>Pseudomonadota</taxon>
        <taxon>Alphaproteobacteria</taxon>
        <taxon>Hyphomicrobiales</taxon>
        <taxon>Phyllobacteriaceae</taxon>
        <taxon>Tianweitania</taxon>
    </lineage>
</organism>
<evidence type="ECO:0000256" key="1">
    <source>
        <dbReference type="ARBA" id="ARBA00023015"/>
    </source>
</evidence>
<dbReference type="PROSITE" id="PS01117">
    <property type="entry name" value="HTH_MARR_1"/>
    <property type="match status" value="1"/>
</dbReference>
<dbReference type="InterPro" id="IPR036390">
    <property type="entry name" value="WH_DNA-bd_sf"/>
</dbReference>
<dbReference type="Gene3D" id="1.10.10.10">
    <property type="entry name" value="Winged helix-like DNA-binding domain superfamily/Winged helix DNA-binding domain"/>
    <property type="match status" value="1"/>
</dbReference>
<keyword evidence="6" id="KW-1185">Reference proteome</keyword>
<evidence type="ECO:0000256" key="2">
    <source>
        <dbReference type="ARBA" id="ARBA00023125"/>
    </source>
</evidence>
<evidence type="ECO:0000259" key="4">
    <source>
        <dbReference type="PROSITE" id="PS50995"/>
    </source>
</evidence>
<protein>
    <submittedName>
        <fullName evidence="5">Transcriptional regulator</fullName>
    </submittedName>
</protein>
<dbReference type="GO" id="GO:0003700">
    <property type="term" value="F:DNA-binding transcription factor activity"/>
    <property type="evidence" value="ECO:0007669"/>
    <property type="project" value="InterPro"/>
</dbReference>
<dbReference type="EMBL" id="BMZQ01000003">
    <property type="protein sequence ID" value="GHD20511.1"/>
    <property type="molecule type" value="Genomic_DNA"/>
</dbReference>
<dbReference type="PANTHER" id="PTHR33164">
    <property type="entry name" value="TRANSCRIPTIONAL REGULATOR, MARR FAMILY"/>
    <property type="match status" value="1"/>
</dbReference>
<dbReference type="InterPro" id="IPR039422">
    <property type="entry name" value="MarR/SlyA-like"/>
</dbReference>
<dbReference type="SMART" id="SM00347">
    <property type="entry name" value="HTH_MARR"/>
    <property type="match status" value="1"/>
</dbReference>
<dbReference type="GO" id="GO:0003677">
    <property type="term" value="F:DNA binding"/>
    <property type="evidence" value="ECO:0007669"/>
    <property type="project" value="UniProtKB-KW"/>
</dbReference>
<sequence>MPDIESTDGDNERRKLETRIWLQILSVESTVFMRLNGVLASECGLSVAKFEFLAQVNRFPEGISLGRISANLKVTSGNVSGLVRRLVADGLITKTMSQDDRRSFFVRFTPEGEALFDKANALHARTLAACFASASSDELQNQLLALRSLSARVQERTNA</sequence>
<keyword evidence="2" id="KW-0238">DNA-binding</keyword>
<reference evidence="5" key="2">
    <citation type="submission" date="2020-09" db="EMBL/GenBank/DDBJ databases">
        <authorList>
            <person name="Sun Q."/>
            <person name="Kim S."/>
        </authorList>
    </citation>
    <scope>NUCLEOTIDE SEQUENCE</scope>
    <source>
        <strain evidence="5">KCTC 42249</strain>
    </source>
</reference>
<dbReference type="Proteomes" id="UP000630142">
    <property type="component" value="Unassembled WGS sequence"/>
</dbReference>
<reference evidence="5" key="1">
    <citation type="journal article" date="2014" name="Int. J. Syst. Evol. Microbiol.">
        <title>Complete genome sequence of Corynebacterium casei LMG S-19264T (=DSM 44701T), isolated from a smear-ripened cheese.</title>
        <authorList>
            <consortium name="US DOE Joint Genome Institute (JGI-PGF)"/>
            <person name="Walter F."/>
            <person name="Albersmeier A."/>
            <person name="Kalinowski J."/>
            <person name="Ruckert C."/>
        </authorList>
    </citation>
    <scope>NUCLEOTIDE SEQUENCE</scope>
    <source>
        <strain evidence="5">KCTC 42249</strain>
    </source>
</reference>